<sequence length="105" mass="11429">MKLLLRTPSLVHAAHCENVLRAAGIQAEVRNTWLAGAAGDIPLQESAPQVWILDDATEADAWAVLNAAANPRPGPHWQCRHCGEWHEAQFAACWRCGQPQEQAAG</sequence>
<dbReference type="Pfam" id="PF09413">
    <property type="entry name" value="DUF2007"/>
    <property type="match status" value="1"/>
</dbReference>
<dbReference type="RefSeq" id="WP_017513151.1">
    <property type="nucleotide sequence ID" value="NZ_CP026544.1"/>
</dbReference>
<accession>A0A132HMD4</accession>
<dbReference type="OrthoDB" id="9814654at2"/>
<dbReference type="InterPro" id="IPR001876">
    <property type="entry name" value="Znf_RanBP2"/>
</dbReference>
<evidence type="ECO:0000256" key="2">
    <source>
        <dbReference type="ARBA" id="ARBA00022771"/>
    </source>
</evidence>
<dbReference type="AlphaFoldDB" id="A0A132HMD4"/>
<reference evidence="4 5" key="1">
    <citation type="submission" date="2019-03" db="EMBL/GenBank/DDBJ databases">
        <title>Comparative insights into the high quality Complete genome sequence of highly metal resistant Cupriavidus metallidurans strain BS1 isolated from a gold-copper mine.</title>
        <authorList>
            <person name="Mazhar H.S."/>
            <person name="Rensing C."/>
        </authorList>
    </citation>
    <scope>NUCLEOTIDE SEQUENCE [LARGE SCALE GENOMIC DNA]</scope>
    <source>
        <strain evidence="4 5">BS1</strain>
    </source>
</reference>
<dbReference type="EMBL" id="CP037900">
    <property type="protein sequence ID" value="QBP10702.1"/>
    <property type="molecule type" value="Genomic_DNA"/>
</dbReference>
<dbReference type="InterPro" id="IPR018551">
    <property type="entry name" value="DUF2007"/>
</dbReference>
<dbReference type="PROSITE" id="PS50199">
    <property type="entry name" value="ZF_RANBP2_2"/>
    <property type="match status" value="1"/>
</dbReference>
<name>A0A132HMD4_9BURK</name>
<evidence type="ECO:0000256" key="1">
    <source>
        <dbReference type="ARBA" id="ARBA00022723"/>
    </source>
</evidence>
<evidence type="ECO:0000313" key="4">
    <source>
        <dbReference type="EMBL" id="QBP10702.1"/>
    </source>
</evidence>
<keyword evidence="1" id="KW-0479">Metal-binding</keyword>
<evidence type="ECO:0000256" key="3">
    <source>
        <dbReference type="ARBA" id="ARBA00022833"/>
    </source>
</evidence>
<organism evidence="4 5">
    <name type="scientific">Cupriavidus metallidurans</name>
    <dbReference type="NCBI Taxonomy" id="119219"/>
    <lineage>
        <taxon>Bacteria</taxon>
        <taxon>Pseudomonadati</taxon>
        <taxon>Pseudomonadota</taxon>
        <taxon>Betaproteobacteria</taxon>
        <taxon>Burkholderiales</taxon>
        <taxon>Burkholderiaceae</taxon>
        <taxon>Cupriavidus</taxon>
    </lineage>
</organism>
<proteinExistence type="predicted"/>
<evidence type="ECO:0000313" key="5">
    <source>
        <dbReference type="Proteomes" id="UP000253772"/>
    </source>
</evidence>
<gene>
    <name evidence="4" type="ORF">DDF84_013545</name>
</gene>
<protein>
    <submittedName>
        <fullName evidence="4">Uncharacterized protein</fullName>
    </submittedName>
</protein>
<keyword evidence="2" id="KW-0863">Zinc-finger</keyword>
<keyword evidence="3" id="KW-0862">Zinc</keyword>
<dbReference type="Proteomes" id="UP000253772">
    <property type="component" value="Chromosome c1"/>
</dbReference>
<dbReference type="GO" id="GO:0008270">
    <property type="term" value="F:zinc ion binding"/>
    <property type="evidence" value="ECO:0007669"/>
    <property type="project" value="UniProtKB-KW"/>
</dbReference>